<gene>
    <name evidence="1" type="ORF">LXN57_33410</name>
</gene>
<proteinExistence type="predicted"/>
<keyword evidence="2" id="KW-1185">Reference proteome</keyword>
<accession>A0ABT0Y8V6</accession>
<organism evidence="1 2">
    <name type="scientific">Paractinoplanes hotanensis</name>
    <dbReference type="NCBI Taxonomy" id="2906497"/>
    <lineage>
        <taxon>Bacteria</taxon>
        <taxon>Bacillati</taxon>
        <taxon>Actinomycetota</taxon>
        <taxon>Actinomycetes</taxon>
        <taxon>Micromonosporales</taxon>
        <taxon>Micromonosporaceae</taxon>
        <taxon>Paractinoplanes</taxon>
    </lineage>
</organism>
<reference evidence="1 2" key="1">
    <citation type="submission" date="2022-06" db="EMBL/GenBank/DDBJ databases">
        <title>Actinoplanes abujensis sp. nov., isolated from Nigerian arid soil.</title>
        <authorList>
            <person name="Ding P."/>
        </authorList>
    </citation>
    <scope>NUCLEOTIDE SEQUENCE [LARGE SCALE GENOMIC DNA]</scope>
    <source>
        <strain evidence="2">TRM88002</strain>
    </source>
</reference>
<dbReference type="EMBL" id="JAMQOL010000048">
    <property type="protein sequence ID" value="MCM4082477.1"/>
    <property type="molecule type" value="Genomic_DNA"/>
</dbReference>
<evidence type="ECO:0000313" key="1">
    <source>
        <dbReference type="EMBL" id="MCM4082477.1"/>
    </source>
</evidence>
<evidence type="ECO:0000313" key="2">
    <source>
        <dbReference type="Proteomes" id="UP001523216"/>
    </source>
</evidence>
<dbReference type="RefSeq" id="WP_251802205.1">
    <property type="nucleotide sequence ID" value="NZ_JAMQOL010000048.1"/>
</dbReference>
<comment type="caution">
    <text evidence="1">The sequence shown here is derived from an EMBL/GenBank/DDBJ whole genome shotgun (WGS) entry which is preliminary data.</text>
</comment>
<sequence>MFTLASGVGLAASGVTAAQADDAPPSLVEDYAYPGAAGILAQHELKLFKGDGHILFDSKRTLAEGQCPVGLTQVEKSTNGLPPFGLYYCFKTIGSKGYLTLEVPGTFGVRGGTEDLVVKAKVTGDPDAATKEYAVEPNEPVAIEPGDGNELPKAVLVEIRMS</sequence>
<dbReference type="Proteomes" id="UP001523216">
    <property type="component" value="Unassembled WGS sequence"/>
</dbReference>
<protein>
    <submittedName>
        <fullName evidence="1">Uncharacterized protein</fullName>
    </submittedName>
</protein>
<name>A0ABT0Y8V6_9ACTN</name>